<dbReference type="EMBL" id="MU253788">
    <property type="protein sequence ID" value="KAG9246911.1"/>
    <property type="molecule type" value="Genomic_DNA"/>
</dbReference>
<dbReference type="InterPro" id="IPR002625">
    <property type="entry name" value="Smr_dom"/>
</dbReference>
<keyword evidence="5" id="KW-1185">Reference proteome</keyword>
<feature type="region of interest" description="Disordered" evidence="2">
    <location>
        <begin position="80"/>
        <end position="106"/>
    </location>
</feature>
<organism evidence="4 5">
    <name type="scientific">Calycina marina</name>
    <dbReference type="NCBI Taxonomy" id="1763456"/>
    <lineage>
        <taxon>Eukaryota</taxon>
        <taxon>Fungi</taxon>
        <taxon>Dikarya</taxon>
        <taxon>Ascomycota</taxon>
        <taxon>Pezizomycotina</taxon>
        <taxon>Leotiomycetes</taxon>
        <taxon>Helotiales</taxon>
        <taxon>Pezizellaceae</taxon>
        <taxon>Calycina</taxon>
    </lineage>
</organism>
<dbReference type="InterPro" id="IPR058864">
    <property type="entry name" value="UBA_10"/>
</dbReference>
<dbReference type="PANTHER" id="PTHR46535">
    <property type="entry name" value="NEDD4-BINDING PROTEIN 2"/>
    <property type="match status" value="1"/>
</dbReference>
<dbReference type="GO" id="GO:0004519">
    <property type="term" value="F:endonuclease activity"/>
    <property type="evidence" value="ECO:0007669"/>
    <property type="project" value="TreeGrafter"/>
</dbReference>
<proteinExistence type="predicted"/>
<dbReference type="InterPro" id="IPR036063">
    <property type="entry name" value="Smr_dom_sf"/>
</dbReference>
<feature type="coiled-coil region" evidence="1">
    <location>
        <begin position="32"/>
        <end position="59"/>
    </location>
</feature>
<evidence type="ECO:0000313" key="5">
    <source>
        <dbReference type="Proteomes" id="UP000887226"/>
    </source>
</evidence>
<dbReference type="SUPFAM" id="SSF160443">
    <property type="entry name" value="SMR domain-like"/>
    <property type="match status" value="1"/>
</dbReference>
<evidence type="ECO:0000313" key="4">
    <source>
        <dbReference type="EMBL" id="KAG9246911.1"/>
    </source>
</evidence>
<gene>
    <name evidence="4" type="ORF">BJ878DRAFT_581038</name>
</gene>
<feature type="compositionally biased region" description="Basic residues" evidence="2">
    <location>
        <begin position="200"/>
        <end position="211"/>
    </location>
</feature>
<name>A0A9P7Z7W4_9HELO</name>
<sequence>MADTETRRTELLDEFSSSLDSSLVLAILYDYDLSILAELKEARKNLQTLKEEIGEPEQQIVFERDEAGLLGVTEHGYGVDADRSGSGSKGWSDPSDETSVNHGMSSLDFETFSSSDSATYGSEDKPFGAESDILDEEGKIKLLATIFPTLKAYDIQYSLKKAKLDLNTTVDELMTQSFLEGSVGKVRGVDAFSRDGEKRATRKRKGKKKKNISVDDSITSPTTPSSPSSKWDTGKQDIEFISLRTAVPIAQVSAIYHKNGASAPATIAHIIESHQALKSATYDPVLRSRAIDLAHEFTAIPSSSLEALVQITNPAIQYARELAKALEIHPDNSKPLIDVKIRHAPLNLDSAPGPSASRGKSLSLEKAAENAAKYSEQRNINFQKASQASRRGKSDHLMGAVAAYYSQQGRDADALARSARSDVADALVAKQTSRTELDLHGMNVNDAKRITKERVTTWYHELGTTEGGRPVTGSRYHIITGVGHHSNGGVSKLGPAVCRMLVKDGWKVEVQPGRVFVLGPAQAVKKR</sequence>
<dbReference type="GO" id="GO:0005634">
    <property type="term" value="C:nucleus"/>
    <property type="evidence" value="ECO:0007669"/>
    <property type="project" value="TreeGrafter"/>
</dbReference>
<comment type="caution">
    <text evidence="4">The sequence shown here is derived from an EMBL/GenBank/DDBJ whole genome shotgun (WGS) entry which is preliminary data.</text>
</comment>
<evidence type="ECO:0000256" key="2">
    <source>
        <dbReference type="SAM" id="MobiDB-lite"/>
    </source>
</evidence>
<keyword evidence="1" id="KW-0175">Coiled coil</keyword>
<dbReference type="AlphaFoldDB" id="A0A9P7Z7W4"/>
<feature type="compositionally biased region" description="Low complexity" evidence="2">
    <location>
        <begin position="219"/>
        <end position="229"/>
    </location>
</feature>
<feature type="region of interest" description="Disordered" evidence="2">
    <location>
        <begin position="194"/>
        <end position="233"/>
    </location>
</feature>
<dbReference type="PANTHER" id="PTHR46535:SF1">
    <property type="entry name" value="NEDD4-BINDING PROTEIN 2"/>
    <property type="match status" value="1"/>
</dbReference>
<dbReference type="Pfam" id="PF26286">
    <property type="entry name" value="UBA_10"/>
    <property type="match status" value="1"/>
</dbReference>
<protein>
    <recommendedName>
        <fullName evidence="3">Smr domain-containing protein</fullName>
    </recommendedName>
</protein>
<dbReference type="Gene3D" id="3.30.1370.110">
    <property type="match status" value="1"/>
</dbReference>
<dbReference type="PROSITE" id="PS50828">
    <property type="entry name" value="SMR"/>
    <property type="match status" value="1"/>
</dbReference>
<evidence type="ECO:0000259" key="3">
    <source>
        <dbReference type="PROSITE" id="PS50828"/>
    </source>
</evidence>
<reference evidence="4" key="1">
    <citation type="journal article" date="2021" name="IMA Fungus">
        <title>Genomic characterization of three marine fungi, including Emericellopsis atlantica sp. nov. with signatures of a generalist lifestyle and marine biomass degradation.</title>
        <authorList>
            <person name="Hagestad O.C."/>
            <person name="Hou L."/>
            <person name="Andersen J.H."/>
            <person name="Hansen E.H."/>
            <person name="Altermark B."/>
            <person name="Li C."/>
            <person name="Kuhnert E."/>
            <person name="Cox R.J."/>
            <person name="Crous P.W."/>
            <person name="Spatafora J.W."/>
            <person name="Lail K."/>
            <person name="Amirebrahimi M."/>
            <person name="Lipzen A."/>
            <person name="Pangilinan J."/>
            <person name="Andreopoulos W."/>
            <person name="Hayes R.D."/>
            <person name="Ng V."/>
            <person name="Grigoriev I.V."/>
            <person name="Jackson S.A."/>
            <person name="Sutton T.D.S."/>
            <person name="Dobson A.D.W."/>
            <person name="Rama T."/>
        </authorList>
    </citation>
    <scope>NUCLEOTIDE SEQUENCE</scope>
    <source>
        <strain evidence="4">TRa3180A</strain>
    </source>
</reference>
<dbReference type="Proteomes" id="UP000887226">
    <property type="component" value="Unassembled WGS sequence"/>
</dbReference>
<dbReference type="InterPro" id="IPR052772">
    <property type="entry name" value="Endo/PolyKinase_Domain-Protein"/>
</dbReference>
<dbReference type="InterPro" id="IPR013899">
    <property type="entry name" value="DUF1771"/>
</dbReference>
<dbReference type="SMART" id="SM00463">
    <property type="entry name" value="SMR"/>
    <property type="match status" value="1"/>
</dbReference>
<evidence type="ECO:0000256" key="1">
    <source>
        <dbReference type="SAM" id="Coils"/>
    </source>
</evidence>
<dbReference type="OrthoDB" id="443981at2759"/>
<feature type="domain" description="Smr" evidence="3">
    <location>
        <begin position="437"/>
        <end position="520"/>
    </location>
</feature>
<dbReference type="SMART" id="SM01162">
    <property type="entry name" value="DUF1771"/>
    <property type="match status" value="1"/>
</dbReference>
<accession>A0A9P7Z7W4</accession>